<dbReference type="EnsemblPlants" id="KRH76668">
    <property type="protein sequence ID" value="KRH76668"/>
    <property type="gene ID" value="GLYMA_01G167100"/>
</dbReference>
<proteinExistence type="predicted"/>
<evidence type="ECO:0000313" key="3">
    <source>
        <dbReference type="Proteomes" id="UP000008827"/>
    </source>
</evidence>
<sequence>MSVQHLKYRKMGTWATLGFICVHEPDMSALLLLQQPNLPYVHLQIIKWRVLDLENSVQKASLVYEVHQNTVQRARSTA</sequence>
<reference evidence="1 2" key="1">
    <citation type="journal article" date="2010" name="Nature">
        <title>Genome sequence of the palaeopolyploid soybean.</title>
        <authorList>
            <person name="Schmutz J."/>
            <person name="Cannon S.B."/>
            <person name="Schlueter J."/>
            <person name="Ma J."/>
            <person name="Mitros T."/>
            <person name="Nelson W."/>
            <person name="Hyten D.L."/>
            <person name="Song Q."/>
            <person name="Thelen J.J."/>
            <person name="Cheng J."/>
            <person name="Xu D."/>
            <person name="Hellsten U."/>
            <person name="May G.D."/>
            <person name="Yu Y."/>
            <person name="Sakurai T."/>
            <person name="Umezawa T."/>
            <person name="Bhattacharyya M.K."/>
            <person name="Sandhu D."/>
            <person name="Valliyodan B."/>
            <person name="Lindquist E."/>
            <person name="Peto M."/>
            <person name="Grant D."/>
            <person name="Shu S."/>
            <person name="Goodstein D."/>
            <person name="Barry K."/>
            <person name="Futrell-Griggs M."/>
            <person name="Abernathy B."/>
            <person name="Du J."/>
            <person name="Tian Z."/>
            <person name="Zhu L."/>
            <person name="Gill N."/>
            <person name="Joshi T."/>
            <person name="Libault M."/>
            <person name="Sethuraman A."/>
            <person name="Zhang X.-C."/>
            <person name="Shinozaki K."/>
            <person name="Nguyen H.T."/>
            <person name="Wing R.A."/>
            <person name="Cregan P."/>
            <person name="Specht J."/>
            <person name="Grimwood J."/>
            <person name="Rokhsar D."/>
            <person name="Stacey G."/>
            <person name="Shoemaker R.C."/>
            <person name="Jackson S.A."/>
        </authorList>
    </citation>
    <scope>NUCLEOTIDE SEQUENCE [LARGE SCALE GENOMIC DNA]</scope>
    <source>
        <strain evidence="2">cv. Williams 82</strain>
        <tissue evidence="1">Callus</tissue>
    </source>
</reference>
<evidence type="ECO:0000313" key="2">
    <source>
        <dbReference type="EnsemblPlants" id="KRH76668"/>
    </source>
</evidence>
<evidence type="ECO:0000313" key="1">
    <source>
        <dbReference type="EMBL" id="KRH76668.1"/>
    </source>
</evidence>
<dbReference type="EMBL" id="CM000834">
    <property type="protein sequence ID" value="KRH76668.1"/>
    <property type="molecule type" value="Genomic_DNA"/>
</dbReference>
<dbReference type="InParanoid" id="A0A0R0LCE3"/>
<accession>A0A0R0LCE3</accession>
<dbReference type="Proteomes" id="UP000008827">
    <property type="component" value="Chromosome 1"/>
</dbReference>
<protein>
    <submittedName>
        <fullName evidence="1 2">Uncharacterized protein</fullName>
    </submittedName>
</protein>
<name>A0A0R0LCE3_SOYBN</name>
<gene>
    <name evidence="1" type="ORF">GLYMA_01G167100</name>
</gene>
<dbReference type="AlphaFoldDB" id="A0A0R0LCE3"/>
<dbReference type="Gramene" id="KRH76668">
    <property type="protein sequence ID" value="KRH76668"/>
    <property type="gene ID" value="GLYMA_01G167100"/>
</dbReference>
<reference evidence="1" key="3">
    <citation type="submission" date="2018-07" db="EMBL/GenBank/DDBJ databases">
        <title>WGS assembly of Glycine max.</title>
        <authorList>
            <person name="Schmutz J."/>
            <person name="Cannon S."/>
            <person name="Schlueter J."/>
            <person name="Ma J."/>
            <person name="Mitros T."/>
            <person name="Nelson W."/>
            <person name="Hyten D."/>
            <person name="Song Q."/>
            <person name="Thelen J."/>
            <person name="Cheng J."/>
            <person name="Xu D."/>
            <person name="Hellsten U."/>
            <person name="May G."/>
            <person name="Yu Y."/>
            <person name="Sakurai T."/>
            <person name="Umezawa T."/>
            <person name="Bhattacharyya M."/>
            <person name="Sandhu D."/>
            <person name="Valliyodan B."/>
            <person name="Lindquist E."/>
            <person name="Peto M."/>
            <person name="Grant D."/>
            <person name="Shu S."/>
            <person name="Goodstein D."/>
            <person name="Barry K."/>
            <person name="Futrell-Griggs M."/>
            <person name="Abernathy B."/>
            <person name="Du J."/>
            <person name="Tian Z."/>
            <person name="Zhu L."/>
            <person name="Gill N."/>
            <person name="Joshi T."/>
            <person name="Libault M."/>
            <person name="Sethuraman A."/>
            <person name="Zhang X."/>
            <person name="Shinozaki K."/>
            <person name="Nguyen H."/>
            <person name="Wing R."/>
            <person name="Cregan P."/>
            <person name="Specht J."/>
            <person name="Grimwood J."/>
            <person name="Rokhsar D."/>
            <person name="Stacey G."/>
            <person name="Shoemaker R."/>
            <person name="Jackson S."/>
        </authorList>
    </citation>
    <scope>NUCLEOTIDE SEQUENCE</scope>
    <source>
        <tissue evidence="1">Callus</tissue>
    </source>
</reference>
<organism evidence="1">
    <name type="scientific">Glycine max</name>
    <name type="common">Soybean</name>
    <name type="synonym">Glycine hispida</name>
    <dbReference type="NCBI Taxonomy" id="3847"/>
    <lineage>
        <taxon>Eukaryota</taxon>
        <taxon>Viridiplantae</taxon>
        <taxon>Streptophyta</taxon>
        <taxon>Embryophyta</taxon>
        <taxon>Tracheophyta</taxon>
        <taxon>Spermatophyta</taxon>
        <taxon>Magnoliopsida</taxon>
        <taxon>eudicotyledons</taxon>
        <taxon>Gunneridae</taxon>
        <taxon>Pentapetalae</taxon>
        <taxon>rosids</taxon>
        <taxon>fabids</taxon>
        <taxon>Fabales</taxon>
        <taxon>Fabaceae</taxon>
        <taxon>Papilionoideae</taxon>
        <taxon>50 kb inversion clade</taxon>
        <taxon>NPAAA clade</taxon>
        <taxon>indigoferoid/millettioid clade</taxon>
        <taxon>Phaseoleae</taxon>
        <taxon>Glycine</taxon>
        <taxon>Glycine subgen. Soja</taxon>
    </lineage>
</organism>
<keyword evidence="3" id="KW-1185">Reference proteome</keyword>
<reference evidence="2" key="2">
    <citation type="submission" date="2018-02" db="UniProtKB">
        <authorList>
            <consortium name="EnsemblPlants"/>
        </authorList>
    </citation>
    <scope>IDENTIFICATION</scope>
    <source>
        <strain evidence="2">Williams 82</strain>
    </source>
</reference>